<reference evidence="1 2" key="1">
    <citation type="submission" date="2015-03" db="EMBL/GenBank/DDBJ databases">
        <authorList>
            <consortium name="Pathogen Informatics"/>
        </authorList>
    </citation>
    <scope>NUCLEOTIDE SEQUENCE [LARGE SCALE GENOMIC DNA]</scope>
    <source>
        <strain evidence="1 2">Bir 187</strain>
    </source>
</reference>
<accession>A0A655AAD6</accession>
<dbReference type="EMBL" id="CNFU01000685">
    <property type="protein sequence ID" value="CKS32539.1"/>
    <property type="molecule type" value="Genomic_DNA"/>
</dbReference>
<evidence type="ECO:0000313" key="2">
    <source>
        <dbReference type="Proteomes" id="UP000049023"/>
    </source>
</evidence>
<name>A0A655AAD6_MYCTX</name>
<dbReference type="Proteomes" id="UP000049023">
    <property type="component" value="Unassembled WGS sequence"/>
</dbReference>
<evidence type="ECO:0000313" key="1">
    <source>
        <dbReference type="EMBL" id="CKS32539.1"/>
    </source>
</evidence>
<gene>
    <name evidence="1" type="ORF">ERS027661_02915</name>
</gene>
<dbReference type="AlphaFoldDB" id="A0A655AAD6"/>
<organism evidence="1 2">
    <name type="scientific">Mycobacterium tuberculosis</name>
    <dbReference type="NCBI Taxonomy" id="1773"/>
    <lineage>
        <taxon>Bacteria</taxon>
        <taxon>Bacillati</taxon>
        <taxon>Actinomycetota</taxon>
        <taxon>Actinomycetes</taxon>
        <taxon>Mycobacteriales</taxon>
        <taxon>Mycobacteriaceae</taxon>
        <taxon>Mycobacterium</taxon>
        <taxon>Mycobacterium tuberculosis complex</taxon>
    </lineage>
</organism>
<protein>
    <submittedName>
        <fullName evidence="1">Uncharacterized protein</fullName>
    </submittedName>
</protein>
<sequence>MSTVSEPGTPTTQVSTPTRTDRCASLIWIASAPAARSSLITSIITSGATPGPGSSIVIMTPGPVAPTAPTRMDNAANLAWALSNAA</sequence>
<proteinExistence type="predicted"/>